<organism evidence="2 3">
    <name type="scientific">Takifugu flavidus</name>
    <name type="common">sansaifugu</name>
    <dbReference type="NCBI Taxonomy" id="433684"/>
    <lineage>
        <taxon>Eukaryota</taxon>
        <taxon>Metazoa</taxon>
        <taxon>Chordata</taxon>
        <taxon>Craniata</taxon>
        <taxon>Vertebrata</taxon>
        <taxon>Euteleostomi</taxon>
        <taxon>Actinopterygii</taxon>
        <taxon>Neopterygii</taxon>
        <taxon>Teleostei</taxon>
        <taxon>Neoteleostei</taxon>
        <taxon>Acanthomorphata</taxon>
        <taxon>Eupercaria</taxon>
        <taxon>Tetraodontiformes</taxon>
        <taxon>Tetradontoidea</taxon>
        <taxon>Tetraodontidae</taxon>
        <taxon>Takifugu</taxon>
    </lineage>
</organism>
<keyword evidence="1" id="KW-0732">Signal</keyword>
<evidence type="ECO:0008006" key="4">
    <source>
        <dbReference type="Google" id="ProtNLM"/>
    </source>
</evidence>
<evidence type="ECO:0000313" key="3">
    <source>
        <dbReference type="Proteomes" id="UP000324091"/>
    </source>
</evidence>
<name>A0A5C6MMR0_9TELE</name>
<proteinExistence type="predicted"/>
<accession>A0A5C6MMR0</accession>
<feature type="chain" id="PRO_5022879855" description="Secreted protein" evidence="1">
    <location>
        <begin position="29"/>
        <end position="132"/>
    </location>
</feature>
<sequence>MRIRNPRQRMKMALQLWMPLLVLRIVVVQPLRWSSSCAGTIFPDCSTAATEPLVWWEDHDSTNITEASPRTDKPRGPQPQAMLCGGSCYCGYSCQRPVVLGPMHGIRLTHLPCLWQLVSFTERMVDMLQNSS</sequence>
<protein>
    <recommendedName>
        <fullName evidence="4">Secreted protein</fullName>
    </recommendedName>
</protein>
<dbReference type="Proteomes" id="UP000324091">
    <property type="component" value="Chromosome 9"/>
</dbReference>
<dbReference type="EMBL" id="RHFK02000022">
    <property type="protein sequence ID" value="TWW55918.1"/>
    <property type="molecule type" value="Genomic_DNA"/>
</dbReference>
<evidence type="ECO:0000313" key="2">
    <source>
        <dbReference type="EMBL" id="TWW55918.1"/>
    </source>
</evidence>
<gene>
    <name evidence="2" type="ORF">D4764_09G0009680</name>
</gene>
<evidence type="ECO:0000256" key="1">
    <source>
        <dbReference type="SAM" id="SignalP"/>
    </source>
</evidence>
<feature type="signal peptide" evidence="1">
    <location>
        <begin position="1"/>
        <end position="28"/>
    </location>
</feature>
<comment type="caution">
    <text evidence="2">The sequence shown here is derived from an EMBL/GenBank/DDBJ whole genome shotgun (WGS) entry which is preliminary data.</text>
</comment>
<reference evidence="2 3" key="1">
    <citation type="submission" date="2019-04" db="EMBL/GenBank/DDBJ databases">
        <title>Chromosome genome assembly for Takifugu flavidus.</title>
        <authorList>
            <person name="Xiao S."/>
        </authorList>
    </citation>
    <scope>NUCLEOTIDE SEQUENCE [LARGE SCALE GENOMIC DNA]</scope>
    <source>
        <strain evidence="2">HTHZ2018</strain>
        <tissue evidence="2">Muscle</tissue>
    </source>
</reference>
<keyword evidence="3" id="KW-1185">Reference proteome</keyword>
<dbReference type="AlphaFoldDB" id="A0A5C6MMR0"/>